<dbReference type="Gene3D" id="2.60.120.260">
    <property type="entry name" value="Galactose-binding domain-like"/>
    <property type="match status" value="1"/>
</dbReference>
<sequence>MATKPSTRGLTRGLFDALIDRVGGWASGLSSESNNYTVETVGIPLEGEQDVEFAADLYRPITKGSPVASTILVQSPYGPRFPFSFTLARVWAARGYNVLLVSVRGVFGSGGLHDPARQEVADGFRVVRWMRKQPWYTGTFATLGQSYLGFTQWALMDSGEPLDDYAAAIISAGPHDFSDAAWGTGAMWLPLIDWAENSAVTESQNWFSSAYSILTANPNGDVAAKKTVPLVDGAKNALGAESPTYKWLHNWLTSSETEIKGEGVTEFWKPTQHGRALETTKVPILLVGGWQDIFTEATLHQYQRLRERGCTVALTIGPWNHMEVGTDLKEAHDWLNKHLAKKVTGEIRQAPVRINVTGSSQWKWFAIWPPATKSLELYLNSGGQLTQGLPAGSNPDEVQFTFDPIDPTPTVGGPLLFNGGYVDDSPLAKRSDVLTFTSLPLDEDIEIHGKPHLKLLHSSDNPHVDLFVRLSEVNRKGASRNLCQVYRRLNPNRARSDASQPVMIELDLSDCAHHFGKGTAIRLLIAGGNFPHYSYNLGSGENQGTGTTLKPARHTVHLGGSEGSKLLLPILEL</sequence>
<evidence type="ECO:0000313" key="4">
    <source>
        <dbReference type="Proteomes" id="UP001320245"/>
    </source>
</evidence>
<comment type="caution">
    <text evidence="3">The sequence shown here is derived from an EMBL/GenBank/DDBJ whole genome shotgun (WGS) entry which is preliminary data.</text>
</comment>
<proteinExistence type="predicted"/>
<evidence type="ECO:0000313" key="3">
    <source>
        <dbReference type="EMBL" id="KAK7729658.1"/>
    </source>
</evidence>
<accession>A0AAN9TW26</accession>
<dbReference type="Pfam" id="PF08530">
    <property type="entry name" value="PepX_C"/>
    <property type="match status" value="1"/>
</dbReference>
<evidence type="ECO:0000256" key="1">
    <source>
        <dbReference type="ARBA" id="ARBA00022801"/>
    </source>
</evidence>
<dbReference type="InterPro" id="IPR005674">
    <property type="entry name" value="CocE/Ser_esterase"/>
</dbReference>
<gene>
    <name evidence="3" type="ORF">SLS53_009229</name>
</gene>
<dbReference type="Gene3D" id="1.10.3020.10">
    <property type="entry name" value="alpha-amino acid ester hydrolase ( Helical cap domain)"/>
    <property type="match status" value="1"/>
</dbReference>
<dbReference type="Pfam" id="PF02129">
    <property type="entry name" value="Peptidase_S15"/>
    <property type="match status" value="1"/>
</dbReference>
<dbReference type="NCBIfam" id="TIGR00976">
    <property type="entry name" value="CocE_NonD"/>
    <property type="match status" value="1"/>
</dbReference>
<protein>
    <recommendedName>
        <fullName evidence="2">Xaa-Pro dipeptidyl-peptidase C-terminal domain-containing protein</fullName>
    </recommendedName>
</protein>
<dbReference type="SUPFAM" id="SSF53474">
    <property type="entry name" value="alpha/beta-Hydrolases"/>
    <property type="match status" value="1"/>
</dbReference>
<feature type="domain" description="Xaa-Pro dipeptidyl-peptidase C-terminal" evidence="2">
    <location>
        <begin position="332"/>
        <end position="567"/>
    </location>
</feature>
<dbReference type="InterPro" id="IPR013736">
    <property type="entry name" value="Xaa-Pro_dipept_C"/>
</dbReference>
<dbReference type="InterPro" id="IPR008979">
    <property type="entry name" value="Galactose-bd-like_sf"/>
</dbReference>
<dbReference type="SMART" id="SM00939">
    <property type="entry name" value="PepX_C"/>
    <property type="match status" value="1"/>
</dbReference>
<dbReference type="Proteomes" id="UP001320245">
    <property type="component" value="Unassembled WGS sequence"/>
</dbReference>
<dbReference type="Gene3D" id="3.40.50.1820">
    <property type="entry name" value="alpha/beta hydrolase"/>
    <property type="match status" value="1"/>
</dbReference>
<dbReference type="InterPro" id="IPR029058">
    <property type="entry name" value="AB_hydrolase_fold"/>
</dbReference>
<keyword evidence="1" id="KW-0378">Hydrolase</keyword>
<dbReference type="EMBL" id="JAJSPL020000069">
    <property type="protein sequence ID" value="KAK7729658.1"/>
    <property type="molecule type" value="Genomic_DNA"/>
</dbReference>
<dbReference type="GO" id="GO:0008239">
    <property type="term" value="F:dipeptidyl-peptidase activity"/>
    <property type="evidence" value="ECO:0007669"/>
    <property type="project" value="InterPro"/>
</dbReference>
<organism evidence="3 4">
    <name type="scientific">Cytospora paraplurivora</name>
    <dbReference type="NCBI Taxonomy" id="2898453"/>
    <lineage>
        <taxon>Eukaryota</taxon>
        <taxon>Fungi</taxon>
        <taxon>Dikarya</taxon>
        <taxon>Ascomycota</taxon>
        <taxon>Pezizomycotina</taxon>
        <taxon>Sordariomycetes</taxon>
        <taxon>Sordariomycetidae</taxon>
        <taxon>Diaporthales</taxon>
        <taxon>Cytosporaceae</taxon>
        <taxon>Cytospora</taxon>
    </lineage>
</organism>
<dbReference type="AlphaFoldDB" id="A0AAN9TW26"/>
<reference evidence="3 4" key="1">
    <citation type="journal article" date="2023" name="PLoS ONE">
        <title>Cytospora paraplurivora sp. nov. isolated from orchards with fruit tree decline syndrome in Ontario, Canada.</title>
        <authorList>
            <person name="Ilyukhin E."/>
            <person name="Nguyen H.D.T."/>
            <person name="Castle A.J."/>
            <person name="Ellouze W."/>
        </authorList>
    </citation>
    <scope>NUCLEOTIDE SEQUENCE [LARGE SCALE GENOMIC DNA]</scope>
    <source>
        <strain evidence="3 4">FDS-564</strain>
    </source>
</reference>
<name>A0AAN9TW26_9PEZI</name>
<keyword evidence="4" id="KW-1185">Reference proteome</keyword>
<dbReference type="SUPFAM" id="SSF49785">
    <property type="entry name" value="Galactose-binding domain-like"/>
    <property type="match status" value="1"/>
</dbReference>
<dbReference type="InterPro" id="IPR000383">
    <property type="entry name" value="Xaa-Pro-like_dom"/>
</dbReference>
<evidence type="ECO:0000259" key="2">
    <source>
        <dbReference type="SMART" id="SM00939"/>
    </source>
</evidence>